<evidence type="ECO:0000313" key="11">
    <source>
        <dbReference type="Proteomes" id="UP001457282"/>
    </source>
</evidence>
<dbReference type="AlphaFoldDB" id="A0AAW1X3B3"/>
<sequence length="229" mass="25040">MFGISYGELFLLIGATAALVGPKDLPRIARMAGRLTGRSIGYVQLARGQFDNVMQQSQARQVQKELQDALAQLDSIRYEVRSLSLINPGPMTRKPVDNPDEVAPPYNGANSSIKNPKEEVKFATSVMKDNINFRNSESLNLHTQATAYAKLAESAAVKTGSLKSSAEKENLNDENGLFTILPISAESTGMLPKRKENVEGSDIVLEAVLEAEVARNAKDFFSQPENQIQ</sequence>
<keyword evidence="6" id="KW-0811">Translocation</keyword>
<keyword evidence="9" id="KW-0732">Signal</keyword>
<dbReference type="Pfam" id="PF02416">
    <property type="entry name" value="TatA_B_E"/>
    <property type="match status" value="1"/>
</dbReference>
<feature type="signal peptide" evidence="9">
    <location>
        <begin position="1"/>
        <end position="18"/>
    </location>
</feature>
<evidence type="ECO:0000256" key="5">
    <source>
        <dbReference type="ARBA" id="ARBA00022989"/>
    </source>
</evidence>
<evidence type="ECO:0000256" key="3">
    <source>
        <dbReference type="ARBA" id="ARBA00022692"/>
    </source>
</evidence>
<protein>
    <recommendedName>
        <fullName evidence="12">Sec-independent protein translocase protein TatB</fullName>
    </recommendedName>
</protein>
<feature type="chain" id="PRO_5043430284" description="Sec-independent protein translocase protein TatB" evidence="9">
    <location>
        <begin position="19"/>
        <end position="229"/>
    </location>
</feature>
<dbReference type="Proteomes" id="UP001457282">
    <property type="component" value="Unassembled WGS sequence"/>
</dbReference>
<keyword evidence="4" id="KW-0653">Protein transport</keyword>
<keyword evidence="5" id="KW-1133">Transmembrane helix</keyword>
<dbReference type="PANTHER" id="PTHR35512:SF1">
    <property type="entry name" value="OS11G0550900 PROTEIN"/>
    <property type="match status" value="1"/>
</dbReference>
<evidence type="ECO:0000256" key="6">
    <source>
        <dbReference type="ARBA" id="ARBA00023010"/>
    </source>
</evidence>
<keyword evidence="8" id="KW-0175">Coiled coil</keyword>
<comment type="caution">
    <text evidence="10">The sequence shown here is derived from an EMBL/GenBank/DDBJ whole genome shotgun (WGS) entry which is preliminary data.</text>
</comment>
<keyword evidence="11" id="KW-1185">Reference proteome</keyword>
<accession>A0AAW1X3B3</accession>
<dbReference type="InterPro" id="IPR003369">
    <property type="entry name" value="TatA/B/E"/>
</dbReference>
<dbReference type="PANTHER" id="PTHR35512">
    <property type="entry name" value="OS11G0550900 PROTEIN"/>
    <property type="match status" value="1"/>
</dbReference>
<reference evidence="10 11" key="1">
    <citation type="journal article" date="2023" name="G3 (Bethesda)">
        <title>A chromosome-length genome assembly and annotation of blackberry (Rubus argutus, cv. 'Hillquist').</title>
        <authorList>
            <person name="Bruna T."/>
            <person name="Aryal R."/>
            <person name="Dudchenko O."/>
            <person name="Sargent D.J."/>
            <person name="Mead D."/>
            <person name="Buti M."/>
            <person name="Cavallini A."/>
            <person name="Hytonen T."/>
            <person name="Andres J."/>
            <person name="Pham M."/>
            <person name="Weisz D."/>
            <person name="Mascagni F."/>
            <person name="Usai G."/>
            <person name="Natali L."/>
            <person name="Bassil N."/>
            <person name="Fernandez G.E."/>
            <person name="Lomsadze A."/>
            <person name="Armour M."/>
            <person name="Olukolu B."/>
            <person name="Poorten T."/>
            <person name="Britton C."/>
            <person name="Davik J."/>
            <person name="Ashrafi H."/>
            <person name="Aiden E.L."/>
            <person name="Borodovsky M."/>
            <person name="Worthington M."/>
        </authorList>
    </citation>
    <scope>NUCLEOTIDE SEQUENCE [LARGE SCALE GENOMIC DNA]</scope>
    <source>
        <strain evidence="10">PI 553951</strain>
    </source>
</reference>
<keyword evidence="3" id="KW-0812">Transmembrane</keyword>
<proteinExistence type="predicted"/>
<comment type="subcellular location">
    <subcellularLocation>
        <location evidence="1">Membrane</location>
        <topology evidence="1">Single-pass membrane protein</topology>
    </subcellularLocation>
</comment>
<evidence type="ECO:0000256" key="8">
    <source>
        <dbReference type="SAM" id="Coils"/>
    </source>
</evidence>
<dbReference type="EMBL" id="JBEDUW010000004">
    <property type="protein sequence ID" value="KAK9930984.1"/>
    <property type="molecule type" value="Genomic_DNA"/>
</dbReference>
<evidence type="ECO:0000256" key="2">
    <source>
        <dbReference type="ARBA" id="ARBA00022448"/>
    </source>
</evidence>
<keyword evidence="7" id="KW-0472">Membrane</keyword>
<keyword evidence="2" id="KW-0813">Transport</keyword>
<feature type="coiled-coil region" evidence="8">
    <location>
        <begin position="52"/>
        <end position="79"/>
    </location>
</feature>
<evidence type="ECO:0000256" key="1">
    <source>
        <dbReference type="ARBA" id="ARBA00004167"/>
    </source>
</evidence>
<evidence type="ECO:0000313" key="10">
    <source>
        <dbReference type="EMBL" id="KAK9930984.1"/>
    </source>
</evidence>
<gene>
    <name evidence="10" type="ORF">M0R45_018284</name>
</gene>
<name>A0AAW1X3B3_RUBAR</name>
<organism evidence="10 11">
    <name type="scientific">Rubus argutus</name>
    <name type="common">Southern blackberry</name>
    <dbReference type="NCBI Taxonomy" id="59490"/>
    <lineage>
        <taxon>Eukaryota</taxon>
        <taxon>Viridiplantae</taxon>
        <taxon>Streptophyta</taxon>
        <taxon>Embryophyta</taxon>
        <taxon>Tracheophyta</taxon>
        <taxon>Spermatophyta</taxon>
        <taxon>Magnoliopsida</taxon>
        <taxon>eudicotyledons</taxon>
        <taxon>Gunneridae</taxon>
        <taxon>Pentapetalae</taxon>
        <taxon>rosids</taxon>
        <taxon>fabids</taxon>
        <taxon>Rosales</taxon>
        <taxon>Rosaceae</taxon>
        <taxon>Rosoideae</taxon>
        <taxon>Rosoideae incertae sedis</taxon>
        <taxon>Rubus</taxon>
    </lineage>
</organism>
<evidence type="ECO:0000256" key="4">
    <source>
        <dbReference type="ARBA" id="ARBA00022927"/>
    </source>
</evidence>
<evidence type="ECO:0008006" key="12">
    <source>
        <dbReference type="Google" id="ProtNLM"/>
    </source>
</evidence>
<evidence type="ECO:0000256" key="9">
    <source>
        <dbReference type="SAM" id="SignalP"/>
    </source>
</evidence>
<evidence type="ECO:0000256" key="7">
    <source>
        <dbReference type="ARBA" id="ARBA00023136"/>
    </source>
</evidence>